<feature type="region of interest" description="Disordered" evidence="4">
    <location>
        <begin position="857"/>
        <end position="889"/>
    </location>
</feature>
<feature type="compositionally biased region" description="Low complexity" evidence="4">
    <location>
        <begin position="51"/>
        <end position="70"/>
    </location>
</feature>
<dbReference type="STRING" id="578459.A0A194SCZ5"/>
<dbReference type="AlphaFoldDB" id="A0A194SCZ5"/>
<dbReference type="InterPro" id="IPR036910">
    <property type="entry name" value="HMG_box_dom_sf"/>
</dbReference>
<gene>
    <name evidence="6" type="ORF">RHOBADRAFT_41153</name>
</gene>
<feature type="compositionally biased region" description="Low complexity" evidence="4">
    <location>
        <begin position="430"/>
        <end position="442"/>
    </location>
</feature>
<keyword evidence="2 3" id="KW-0539">Nucleus</keyword>
<dbReference type="GO" id="GO:0000978">
    <property type="term" value="F:RNA polymerase II cis-regulatory region sequence-specific DNA binding"/>
    <property type="evidence" value="ECO:0007669"/>
    <property type="project" value="TreeGrafter"/>
</dbReference>
<feature type="compositionally biased region" description="Low complexity" evidence="4">
    <location>
        <begin position="857"/>
        <end position="866"/>
    </location>
</feature>
<dbReference type="GO" id="GO:0000981">
    <property type="term" value="F:DNA-binding transcription factor activity, RNA polymerase II-specific"/>
    <property type="evidence" value="ECO:0007669"/>
    <property type="project" value="TreeGrafter"/>
</dbReference>
<name>A0A194SCZ5_RHOGW</name>
<organism evidence="6 7">
    <name type="scientific">Rhodotorula graminis (strain WP1)</name>
    <dbReference type="NCBI Taxonomy" id="578459"/>
    <lineage>
        <taxon>Eukaryota</taxon>
        <taxon>Fungi</taxon>
        <taxon>Dikarya</taxon>
        <taxon>Basidiomycota</taxon>
        <taxon>Pucciniomycotina</taxon>
        <taxon>Microbotryomycetes</taxon>
        <taxon>Sporidiobolales</taxon>
        <taxon>Sporidiobolaceae</taxon>
        <taxon>Rhodotorula</taxon>
    </lineage>
</organism>
<dbReference type="GeneID" id="28974272"/>
<sequence length="1051" mass="111500">MRSTRSLQARSQHSSSMSYHDQYIMAPAQPAFSFQPPTPITASGDAGYTVSSSASSSSALPMPIPMSAPSTRASSRAGTPSSSRGGSARHHPYSASPASWSEHSLPLFRPQSATSASEYSAWDSDASSFDMHGSSFGSYSFSPASSHDVPASRPSTASSPYVADAAPAKIGRNGKPVKSHSRKQAPGHIKRPPNAFILFRSHCCAPESVDPSLPDPPGTAHARYLASLEINNSQHISMIVSQVWNQLKPEEKDYWDEKARFAKEEHARLHPDYRYRPQQRGKETVRRRKKPEPKDRNQERNACTEVAQQVLKLEATSFERRHEGDLAVDYVQQVQANMPSGVPGAATAADEDVAPSSMSSAEAKRPRQPSPRKTRTRRAPAKSRAKACAPTPAPSASPSQASSSQVRTVKLEPTVAASRGPSFDEYSYLAPPGSAPQPSSSGLARQLEQGDFSAVAVRAQYGRRTSHTRTQPPGPADEDQPFAFVTQLDSHIGGSHFSSSSSVSDSSLSASASSSSSFPIDPRLENLSAPAPYPHDTFPVDVSPFDPQFSLDASRSDPSPTGYLVEPAYPPSSVPPVSSRPSTAHDEALSQMQNYTLGGPSSLASSTSFGSALGDLPKSGALLAERRAAASPSPLDALQRRRGTLRASDVGAGSMGDLMLISPLTTTFNGRRQSIGWQPTVRRVSLAGGSVALAHGQVHPQASTQPQEHGHDGQLLPPAQAFCRRSSLSTTVISAEQLDTVTFSQALLDTIPTEGLSDGLSQYSFGDAPSFGLSPPGQGAYDSDRPSTADSTWSVDDVERLECDMPIGFFDRRRSTIVASKFMSALACAASSPSSQGYHVGSEDFFVPPNSALSSASSSFDASLQLPEPPSFDGHGAQPSPAFGSPEYGGSFQPQSHLAALTVDSILAAAAAGDVNGYSCDPLSSSGLPGDAGASPEWLASTQDGDESGAAMQTTALSVLNERRQHFSTPAQLAHEPDLHFVHEEGCTYVYLTMEQMQDEKLLTWIKEQGYGIAVLMPSPDMSTPLHPSPEAIPALDQLCLSPPSSAPSVL</sequence>
<dbReference type="Gene3D" id="1.10.30.10">
    <property type="entry name" value="High mobility group box domain"/>
    <property type="match status" value="1"/>
</dbReference>
<dbReference type="EMBL" id="KQ474073">
    <property type="protein sequence ID" value="KPV78608.1"/>
    <property type="molecule type" value="Genomic_DNA"/>
</dbReference>
<feature type="region of interest" description="Disordered" evidence="4">
    <location>
        <begin position="538"/>
        <end position="585"/>
    </location>
</feature>
<dbReference type="SUPFAM" id="SSF47095">
    <property type="entry name" value="HMG-box"/>
    <property type="match status" value="1"/>
</dbReference>
<dbReference type="PANTHER" id="PTHR45789:SF2">
    <property type="entry name" value="FI18025P1"/>
    <property type="match status" value="1"/>
</dbReference>
<dbReference type="Proteomes" id="UP000053890">
    <property type="component" value="Unassembled WGS sequence"/>
</dbReference>
<feature type="region of interest" description="Disordered" evidence="4">
    <location>
        <begin position="268"/>
        <end position="303"/>
    </location>
</feature>
<feature type="compositionally biased region" description="Basic residues" evidence="4">
    <location>
        <begin position="366"/>
        <end position="385"/>
    </location>
</feature>
<keyword evidence="7" id="KW-1185">Reference proteome</keyword>
<feature type="region of interest" description="Disordered" evidence="4">
    <location>
        <begin position="495"/>
        <end position="520"/>
    </location>
</feature>
<evidence type="ECO:0000256" key="1">
    <source>
        <dbReference type="ARBA" id="ARBA00023125"/>
    </source>
</evidence>
<dbReference type="InterPro" id="IPR051356">
    <property type="entry name" value="SOX/SOX-like_TF"/>
</dbReference>
<protein>
    <recommendedName>
        <fullName evidence="5">HMG box domain-containing protein</fullName>
    </recommendedName>
</protein>
<feature type="region of interest" description="Disordered" evidence="4">
    <location>
        <begin position="1"/>
        <end position="101"/>
    </location>
</feature>
<reference evidence="6 7" key="1">
    <citation type="journal article" date="2015" name="Front. Microbiol.">
        <title>Genome sequence of the plant growth promoting endophytic yeast Rhodotorula graminis WP1.</title>
        <authorList>
            <person name="Firrincieli A."/>
            <person name="Otillar R."/>
            <person name="Salamov A."/>
            <person name="Schmutz J."/>
            <person name="Khan Z."/>
            <person name="Redman R.S."/>
            <person name="Fleck N.D."/>
            <person name="Lindquist E."/>
            <person name="Grigoriev I.V."/>
            <person name="Doty S.L."/>
        </authorList>
    </citation>
    <scope>NUCLEOTIDE SEQUENCE [LARGE SCALE GENOMIC DNA]</scope>
    <source>
        <strain evidence="6 7">WP1</strain>
    </source>
</reference>
<evidence type="ECO:0000259" key="5">
    <source>
        <dbReference type="PROSITE" id="PS50118"/>
    </source>
</evidence>
<feature type="region of interest" description="Disordered" evidence="4">
    <location>
        <begin position="142"/>
        <end position="190"/>
    </location>
</feature>
<dbReference type="Pfam" id="PF00505">
    <property type="entry name" value="HMG_box"/>
    <property type="match status" value="1"/>
</dbReference>
<dbReference type="CDD" id="cd01389">
    <property type="entry name" value="HMG-box_ROX1-like"/>
    <property type="match status" value="1"/>
</dbReference>
<evidence type="ECO:0000256" key="3">
    <source>
        <dbReference type="PROSITE-ProRule" id="PRU00267"/>
    </source>
</evidence>
<dbReference type="OMA" id="INNSQHI"/>
<dbReference type="SMART" id="SM00398">
    <property type="entry name" value="HMG"/>
    <property type="match status" value="1"/>
</dbReference>
<dbReference type="OrthoDB" id="6247875at2759"/>
<dbReference type="RefSeq" id="XP_018274657.1">
    <property type="nucleotide sequence ID" value="XM_018413823.1"/>
</dbReference>
<feature type="compositionally biased region" description="Basic and acidic residues" evidence="4">
    <location>
        <begin position="268"/>
        <end position="284"/>
    </location>
</feature>
<feature type="compositionally biased region" description="Polar residues" evidence="4">
    <location>
        <begin position="71"/>
        <end position="85"/>
    </location>
</feature>
<proteinExistence type="predicted"/>
<accession>A0A194SCZ5</accession>
<feature type="DNA-binding region" description="HMG box" evidence="3">
    <location>
        <begin position="189"/>
        <end position="274"/>
    </location>
</feature>
<evidence type="ECO:0000313" key="6">
    <source>
        <dbReference type="EMBL" id="KPV78608.1"/>
    </source>
</evidence>
<evidence type="ECO:0000256" key="4">
    <source>
        <dbReference type="SAM" id="MobiDB-lite"/>
    </source>
</evidence>
<keyword evidence="1 3" id="KW-0238">DNA-binding</keyword>
<feature type="compositionally biased region" description="Polar residues" evidence="4">
    <location>
        <begin position="1"/>
        <end position="19"/>
    </location>
</feature>
<evidence type="ECO:0000313" key="7">
    <source>
        <dbReference type="Proteomes" id="UP000053890"/>
    </source>
</evidence>
<evidence type="ECO:0000256" key="2">
    <source>
        <dbReference type="ARBA" id="ARBA00023242"/>
    </source>
</evidence>
<feature type="compositionally biased region" description="Low complexity" evidence="4">
    <location>
        <begin position="26"/>
        <end position="35"/>
    </location>
</feature>
<dbReference type="PANTHER" id="PTHR45789">
    <property type="entry name" value="FI18025P1"/>
    <property type="match status" value="1"/>
</dbReference>
<feature type="region of interest" description="Disordered" evidence="4">
    <location>
        <begin position="341"/>
        <end position="445"/>
    </location>
</feature>
<feature type="compositionally biased region" description="Low complexity" evidence="4">
    <location>
        <begin position="386"/>
        <end position="404"/>
    </location>
</feature>
<feature type="compositionally biased region" description="Basic residues" evidence="4">
    <location>
        <begin position="175"/>
        <end position="190"/>
    </location>
</feature>
<dbReference type="InterPro" id="IPR009071">
    <property type="entry name" value="HMG_box_dom"/>
</dbReference>
<feature type="domain" description="HMG box" evidence="5">
    <location>
        <begin position="189"/>
        <end position="274"/>
    </location>
</feature>
<feature type="region of interest" description="Disordered" evidence="4">
    <location>
        <begin position="926"/>
        <end position="948"/>
    </location>
</feature>
<dbReference type="PROSITE" id="PS50118">
    <property type="entry name" value="HMG_BOX_2"/>
    <property type="match status" value="1"/>
</dbReference>
<dbReference type="GO" id="GO:0005634">
    <property type="term" value="C:nucleus"/>
    <property type="evidence" value="ECO:0007669"/>
    <property type="project" value="UniProtKB-UniRule"/>
</dbReference>